<dbReference type="EMBL" id="JBHTIC010000008">
    <property type="protein sequence ID" value="MFD0762340.1"/>
    <property type="molecule type" value="Genomic_DNA"/>
</dbReference>
<keyword evidence="4" id="KW-1185">Reference proteome</keyword>
<dbReference type="InterPro" id="IPR005627">
    <property type="entry name" value="CutC-like"/>
</dbReference>
<dbReference type="HAMAP" id="MF_00795">
    <property type="entry name" value="CutC"/>
    <property type="match status" value="1"/>
</dbReference>
<comment type="subcellular location">
    <subcellularLocation>
        <location evidence="2">Cytoplasm</location>
    </subcellularLocation>
</comment>
<name>A0ABW2ZBH4_9FLAO</name>
<dbReference type="InterPro" id="IPR036822">
    <property type="entry name" value="CutC-like_dom_sf"/>
</dbReference>
<dbReference type="Proteomes" id="UP001597032">
    <property type="component" value="Unassembled WGS sequence"/>
</dbReference>
<reference evidence="4" key="1">
    <citation type="journal article" date="2019" name="Int. J. Syst. Evol. Microbiol.">
        <title>The Global Catalogue of Microorganisms (GCM) 10K type strain sequencing project: providing services to taxonomists for standard genome sequencing and annotation.</title>
        <authorList>
            <consortium name="The Broad Institute Genomics Platform"/>
            <consortium name="The Broad Institute Genome Sequencing Center for Infectious Disease"/>
            <person name="Wu L."/>
            <person name="Ma J."/>
        </authorList>
    </citation>
    <scope>NUCLEOTIDE SEQUENCE [LARGE SCALE GENOMIC DNA]</scope>
    <source>
        <strain evidence="4">CCUG 60022</strain>
    </source>
</reference>
<dbReference type="RefSeq" id="WP_386782662.1">
    <property type="nucleotide sequence ID" value="NZ_JBHTIC010000008.1"/>
</dbReference>
<dbReference type="Gene3D" id="3.20.20.380">
    <property type="entry name" value="Copper homeostasis (CutC) domain"/>
    <property type="match status" value="1"/>
</dbReference>
<dbReference type="SUPFAM" id="SSF110395">
    <property type="entry name" value="CutC-like"/>
    <property type="match status" value="1"/>
</dbReference>
<sequence>MNFEICTDCVEGAMAAEKYGAKRIELCSALSVGGLTPSFGLIQQCVENSSVEVHVMIRHKEGGFVCSELDINLMKVDISMAKQAGATGVVFGILTAENTVSNKNKELLNFAKQLNLEVTFHRAFDFLIDYKKGIECLINFGFDRLLTSGLKKTAEEGLDVISFLQQHYGDQLQIMAGSGINSSNASKFASIEVNNLHFTARKPISFGNSFSMGDVMVVDEEKIRTITNLF</sequence>
<keyword evidence="2" id="KW-0963">Cytoplasm</keyword>
<evidence type="ECO:0000313" key="4">
    <source>
        <dbReference type="Proteomes" id="UP001597032"/>
    </source>
</evidence>
<proteinExistence type="inferred from homology"/>
<dbReference type="PANTHER" id="PTHR12598:SF0">
    <property type="entry name" value="COPPER HOMEOSTASIS PROTEIN CUTC HOMOLOG"/>
    <property type="match status" value="1"/>
</dbReference>
<organism evidence="3 4">
    <name type="scientific">Lutibacter aestuarii</name>
    <dbReference type="NCBI Taxonomy" id="861111"/>
    <lineage>
        <taxon>Bacteria</taxon>
        <taxon>Pseudomonadati</taxon>
        <taxon>Bacteroidota</taxon>
        <taxon>Flavobacteriia</taxon>
        <taxon>Flavobacteriales</taxon>
        <taxon>Flavobacteriaceae</taxon>
        <taxon>Lutibacter</taxon>
    </lineage>
</organism>
<comment type="caution">
    <text evidence="3">The sequence shown here is derived from an EMBL/GenBank/DDBJ whole genome shotgun (WGS) entry which is preliminary data.</text>
</comment>
<dbReference type="Pfam" id="PF03932">
    <property type="entry name" value="CutC"/>
    <property type="match status" value="1"/>
</dbReference>
<evidence type="ECO:0000256" key="2">
    <source>
        <dbReference type="HAMAP-Rule" id="MF_00795"/>
    </source>
</evidence>
<evidence type="ECO:0000313" key="3">
    <source>
        <dbReference type="EMBL" id="MFD0762340.1"/>
    </source>
</evidence>
<evidence type="ECO:0000256" key="1">
    <source>
        <dbReference type="ARBA" id="ARBA00007768"/>
    </source>
</evidence>
<comment type="similarity">
    <text evidence="1 2">Belongs to the CutC family.</text>
</comment>
<dbReference type="PANTHER" id="PTHR12598">
    <property type="entry name" value="COPPER HOMEOSTASIS PROTEIN CUTC"/>
    <property type="match status" value="1"/>
</dbReference>
<comment type="caution">
    <text evidence="2">Once thought to be involved in copper homeostasis, experiments in E.coli have shown this is not the case.</text>
</comment>
<protein>
    <recommendedName>
        <fullName evidence="2">PF03932 family protein CutC</fullName>
    </recommendedName>
</protein>
<gene>
    <name evidence="2" type="primary">cutC</name>
    <name evidence="3" type="ORF">ACFQZW_09630</name>
</gene>
<accession>A0ABW2ZBH4</accession>